<dbReference type="Proteomes" id="UP000095143">
    <property type="component" value="Unassembled WGS sequence"/>
</dbReference>
<dbReference type="RefSeq" id="WP_065986125.1">
    <property type="nucleotide sequence ID" value="NZ_MDEN01000043.1"/>
</dbReference>
<keyword evidence="1" id="KW-0472">Membrane</keyword>
<name>A0A1C2EG61_9PSED</name>
<keyword evidence="1" id="KW-0812">Transmembrane</keyword>
<sequence>MAIFRSSGFMSLSIVLISLSLLISGLPGITLNLFLIRRLLMLVGILRVVFGRFFTARQAKR</sequence>
<feature type="transmembrane region" description="Helical" evidence="1">
    <location>
        <begin position="35"/>
        <end position="55"/>
    </location>
</feature>
<proteinExistence type="predicted"/>
<protein>
    <submittedName>
        <fullName evidence="2">Uncharacterized protein</fullName>
    </submittedName>
</protein>
<evidence type="ECO:0000313" key="2">
    <source>
        <dbReference type="EMBL" id="OCX25821.1"/>
    </source>
</evidence>
<accession>A0A1C2EG61</accession>
<gene>
    <name evidence="2" type="ORF">BBI10_00800</name>
</gene>
<comment type="caution">
    <text evidence="2">The sequence shown here is derived from an EMBL/GenBank/DDBJ whole genome shotgun (WGS) entry which is preliminary data.</text>
</comment>
<reference evidence="2 3" key="1">
    <citation type="submission" date="2016-08" db="EMBL/GenBank/DDBJ databases">
        <title>Whole genome sequence of Pseudomonas graminis strain UASWS1507, a potential biological control agent for agriculture.</title>
        <authorList>
            <person name="Crovadore J."/>
            <person name="Calmin G."/>
            <person name="Chablais R."/>
            <person name="Cochard B."/>
            <person name="Lefort F."/>
        </authorList>
    </citation>
    <scope>NUCLEOTIDE SEQUENCE [LARGE SCALE GENOMIC DNA]</scope>
    <source>
        <strain evidence="2 3">UASWS1507</strain>
    </source>
</reference>
<dbReference type="AlphaFoldDB" id="A0A1C2EG61"/>
<organism evidence="2 3">
    <name type="scientific">Pseudomonas graminis</name>
    <dbReference type="NCBI Taxonomy" id="158627"/>
    <lineage>
        <taxon>Bacteria</taxon>
        <taxon>Pseudomonadati</taxon>
        <taxon>Pseudomonadota</taxon>
        <taxon>Gammaproteobacteria</taxon>
        <taxon>Pseudomonadales</taxon>
        <taxon>Pseudomonadaceae</taxon>
        <taxon>Pseudomonas</taxon>
    </lineage>
</organism>
<keyword evidence="1" id="KW-1133">Transmembrane helix</keyword>
<dbReference type="EMBL" id="MDEN01000043">
    <property type="protein sequence ID" value="OCX25821.1"/>
    <property type="molecule type" value="Genomic_DNA"/>
</dbReference>
<evidence type="ECO:0000256" key="1">
    <source>
        <dbReference type="SAM" id="Phobius"/>
    </source>
</evidence>
<evidence type="ECO:0000313" key="3">
    <source>
        <dbReference type="Proteomes" id="UP000095143"/>
    </source>
</evidence>